<evidence type="ECO:0000313" key="2">
    <source>
        <dbReference type="Proteomes" id="UP001201163"/>
    </source>
</evidence>
<protein>
    <submittedName>
        <fullName evidence="1">Uncharacterized protein</fullName>
    </submittedName>
</protein>
<gene>
    <name evidence="1" type="ORF">EDB92DRAFT_2101995</name>
</gene>
<evidence type="ECO:0000313" key="1">
    <source>
        <dbReference type="EMBL" id="KAH8995993.1"/>
    </source>
</evidence>
<reference evidence="1" key="1">
    <citation type="submission" date="2022-01" db="EMBL/GenBank/DDBJ databases">
        <title>Comparative genomics reveals a dynamic genome evolution in the ectomycorrhizal milk-cap (Lactarius) mushrooms.</title>
        <authorList>
            <consortium name="DOE Joint Genome Institute"/>
            <person name="Lebreton A."/>
            <person name="Tang N."/>
            <person name="Kuo A."/>
            <person name="LaButti K."/>
            <person name="Drula E."/>
            <person name="Barry K."/>
            <person name="Clum A."/>
            <person name="Lipzen A."/>
            <person name="Mousain D."/>
            <person name="Ng V."/>
            <person name="Wang R."/>
            <person name="Wang X."/>
            <person name="Dai Y."/>
            <person name="Henrissat B."/>
            <person name="Grigoriev I.V."/>
            <person name="Guerin-Laguette A."/>
            <person name="Yu F."/>
            <person name="Martin F.M."/>
        </authorList>
    </citation>
    <scope>NUCLEOTIDE SEQUENCE</scope>
    <source>
        <strain evidence="1">QP</strain>
    </source>
</reference>
<organism evidence="1 2">
    <name type="scientific">Lactarius akahatsu</name>
    <dbReference type="NCBI Taxonomy" id="416441"/>
    <lineage>
        <taxon>Eukaryota</taxon>
        <taxon>Fungi</taxon>
        <taxon>Dikarya</taxon>
        <taxon>Basidiomycota</taxon>
        <taxon>Agaricomycotina</taxon>
        <taxon>Agaricomycetes</taxon>
        <taxon>Russulales</taxon>
        <taxon>Russulaceae</taxon>
        <taxon>Lactarius</taxon>
    </lineage>
</organism>
<sequence>MSAKSALTHAEVDYRKANIDSKIQQHLTTPSQEHSDESFARFIMAIDLNRPLVYTVLGINIPVQVYFPNRFHAHSSARTASVALPATSAATACAEVAAVVEVNTNTEHIVAAGTASPARLIWKGYSNMWSSLTTFLGSELWSCARCTSSGCAISTKPCFQNVQSDESKWGWRRDGRRDADGRMPKGARSVSKLILSMSRMFVSAMIGSVGGAVSNWFALFASVRVCTRAVGMWFHHLVWGFLRPDHDDGDVIKKARSHMETMHRWAYSEWR</sequence>
<proteinExistence type="predicted"/>
<name>A0AAD4QFU6_9AGAM</name>
<keyword evidence="2" id="KW-1185">Reference proteome</keyword>
<dbReference type="AlphaFoldDB" id="A0AAD4QFU6"/>
<comment type="caution">
    <text evidence="1">The sequence shown here is derived from an EMBL/GenBank/DDBJ whole genome shotgun (WGS) entry which is preliminary data.</text>
</comment>
<accession>A0AAD4QFU6</accession>
<dbReference type="Proteomes" id="UP001201163">
    <property type="component" value="Unassembled WGS sequence"/>
</dbReference>
<dbReference type="EMBL" id="JAKELL010000010">
    <property type="protein sequence ID" value="KAH8995993.1"/>
    <property type="molecule type" value="Genomic_DNA"/>
</dbReference>